<gene>
    <name evidence="2" type="ORF">MCHLO_02675</name>
</gene>
<evidence type="ECO:0000313" key="3">
    <source>
        <dbReference type="Proteomes" id="UP000815677"/>
    </source>
</evidence>
<reference evidence="2" key="1">
    <citation type="submission" date="2014-09" db="EMBL/GenBank/DDBJ databases">
        <title>Genome sequence of the luminous mushroom Mycena chlorophos for searching fungal bioluminescence genes.</title>
        <authorList>
            <person name="Tanaka Y."/>
            <person name="Kasuga D."/>
            <person name="Oba Y."/>
            <person name="Hase S."/>
            <person name="Sato K."/>
            <person name="Oba Y."/>
            <person name="Sakakibara Y."/>
        </authorList>
    </citation>
    <scope>NUCLEOTIDE SEQUENCE</scope>
</reference>
<dbReference type="Proteomes" id="UP000815677">
    <property type="component" value="Unassembled WGS sequence"/>
</dbReference>
<evidence type="ECO:0000256" key="1">
    <source>
        <dbReference type="SAM" id="MobiDB-lite"/>
    </source>
</evidence>
<sequence length="264" mass="30732">MYNGKTIERGDGEDSEQRGIGGRPPSKRVLYRDGRRPGRCRVIRHVRQEVNLHFVGRWFARAEESSMEYHAAQMLLLLRPWRSLRDLPGRHRSFRNALDEFLLTATPQQHQILANISYFYECSDRARQRREEEDGKEDGQRAPLTGVVLPMTAVEEPTEDDIRRARKERYAARERIYGSAAVEIAMRNRIFREEYGKAIPKPLARMATADDMAKYQEWGEKVLAPQRRLRRDGGPATFRQPRRRARNGSCDERSIRPAGPWRSG</sequence>
<name>A0ABQ0L3K2_MYCCL</name>
<organism evidence="2 3">
    <name type="scientific">Mycena chlorophos</name>
    <name type="common">Agaric fungus</name>
    <name type="synonym">Agaricus chlorophos</name>
    <dbReference type="NCBI Taxonomy" id="658473"/>
    <lineage>
        <taxon>Eukaryota</taxon>
        <taxon>Fungi</taxon>
        <taxon>Dikarya</taxon>
        <taxon>Basidiomycota</taxon>
        <taxon>Agaricomycotina</taxon>
        <taxon>Agaricomycetes</taxon>
        <taxon>Agaricomycetidae</taxon>
        <taxon>Agaricales</taxon>
        <taxon>Marasmiineae</taxon>
        <taxon>Mycenaceae</taxon>
        <taxon>Mycena</taxon>
    </lineage>
</organism>
<dbReference type="EMBL" id="DF840710">
    <property type="protein sequence ID" value="GAT45082.1"/>
    <property type="molecule type" value="Genomic_DNA"/>
</dbReference>
<feature type="region of interest" description="Disordered" evidence="1">
    <location>
        <begin position="225"/>
        <end position="264"/>
    </location>
</feature>
<feature type="region of interest" description="Disordered" evidence="1">
    <location>
        <begin position="1"/>
        <end position="29"/>
    </location>
</feature>
<keyword evidence="3" id="KW-1185">Reference proteome</keyword>
<feature type="compositionally biased region" description="Basic and acidic residues" evidence="1">
    <location>
        <begin position="1"/>
        <end position="17"/>
    </location>
</feature>
<protein>
    <submittedName>
        <fullName evidence="2">Uncharacterized protein</fullName>
    </submittedName>
</protein>
<evidence type="ECO:0000313" key="2">
    <source>
        <dbReference type="EMBL" id="GAT45082.1"/>
    </source>
</evidence>
<accession>A0ABQ0L3K2</accession>
<proteinExistence type="predicted"/>